<evidence type="ECO:0000313" key="1">
    <source>
        <dbReference type="EMBL" id="JAT49507.1"/>
    </source>
</evidence>
<dbReference type="InterPro" id="IPR028110">
    <property type="entry name" value="TMEM254"/>
</dbReference>
<feature type="non-terminal residue" evidence="1">
    <location>
        <position position="1"/>
    </location>
</feature>
<proteinExistence type="predicted"/>
<name>A0A1D1Y4H3_9ARAE</name>
<dbReference type="Pfam" id="PF14934">
    <property type="entry name" value="TMEM254"/>
    <property type="match status" value="1"/>
</dbReference>
<sequence>PSTRPSSKTMAATKHVPFDPPGLLSLLTGTSLVSFELYLDLFPQYQPVAALREFVGPDVCRGITYFVIVVHSLETLYVVKVLRSRGETDWKNIIKWAGASFCLGLFGTYKLFKKPEDKTKKAE</sequence>
<gene>
    <name evidence="1" type="primary">SPAC688.16_1</name>
    <name evidence="1" type="ORF">g.164432</name>
</gene>
<reference evidence="1" key="1">
    <citation type="submission" date="2015-07" db="EMBL/GenBank/DDBJ databases">
        <title>Transcriptome Assembly of Anthurium amnicola.</title>
        <authorList>
            <person name="Suzuki J."/>
        </authorList>
    </citation>
    <scope>NUCLEOTIDE SEQUENCE</scope>
</reference>
<dbReference type="AlphaFoldDB" id="A0A1D1Y4H3"/>
<dbReference type="EMBL" id="GDJX01018429">
    <property type="protein sequence ID" value="JAT49507.1"/>
    <property type="molecule type" value="Transcribed_RNA"/>
</dbReference>
<organism evidence="1">
    <name type="scientific">Anthurium amnicola</name>
    <dbReference type="NCBI Taxonomy" id="1678845"/>
    <lineage>
        <taxon>Eukaryota</taxon>
        <taxon>Viridiplantae</taxon>
        <taxon>Streptophyta</taxon>
        <taxon>Embryophyta</taxon>
        <taxon>Tracheophyta</taxon>
        <taxon>Spermatophyta</taxon>
        <taxon>Magnoliopsida</taxon>
        <taxon>Liliopsida</taxon>
        <taxon>Araceae</taxon>
        <taxon>Pothoideae</taxon>
        <taxon>Potheae</taxon>
        <taxon>Anthurium</taxon>
    </lineage>
</organism>
<protein>
    <submittedName>
        <fullName evidence="1">Putative membrane protein C688.16</fullName>
    </submittedName>
</protein>
<accession>A0A1D1Y4H3</accession>